<dbReference type="Proteomes" id="UP000294813">
    <property type="component" value="Unassembled WGS sequence"/>
</dbReference>
<accession>A0A4R2S0X4</accession>
<protein>
    <submittedName>
        <fullName evidence="2">Uncharacterized protein</fullName>
    </submittedName>
</protein>
<name>A0A4R2S0X4_9FIRM</name>
<organism evidence="2 3">
    <name type="scientific">Heliophilum fasciatum</name>
    <dbReference type="NCBI Taxonomy" id="35700"/>
    <lineage>
        <taxon>Bacteria</taxon>
        <taxon>Bacillati</taxon>
        <taxon>Bacillota</taxon>
        <taxon>Clostridia</taxon>
        <taxon>Eubacteriales</taxon>
        <taxon>Heliobacteriaceae</taxon>
        <taxon>Heliophilum</taxon>
    </lineage>
</organism>
<evidence type="ECO:0000256" key="1">
    <source>
        <dbReference type="SAM" id="MobiDB-lite"/>
    </source>
</evidence>
<dbReference type="EMBL" id="SLXT01000007">
    <property type="protein sequence ID" value="TCP64975.1"/>
    <property type="molecule type" value="Genomic_DNA"/>
</dbReference>
<evidence type="ECO:0000313" key="3">
    <source>
        <dbReference type="Proteomes" id="UP000294813"/>
    </source>
</evidence>
<proteinExistence type="predicted"/>
<sequence length="37" mass="4031">MVMGLTKNRTGRDGHAGAVEVMGLDETERLGQCRKGR</sequence>
<comment type="caution">
    <text evidence="2">The sequence shown here is derived from an EMBL/GenBank/DDBJ whole genome shotgun (WGS) entry which is preliminary data.</text>
</comment>
<gene>
    <name evidence="2" type="ORF">EDD73_10745</name>
</gene>
<reference evidence="2 3" key="1">
    <citation type="submission" date="2019-03" db="EMBL/GenBank/DDBJ databases">
        <title>Genomic Encyclopedia of Type Strains, Phase IV (KMG-IV): sequencing the most valuable type-strain genomes for metagenomic binning, comparative biology and taxonomic classification.</title>
        <authorList>
            <person name="Goeker M."/>
        </authorList>
    </citation>
    <scope>NUCLEOTIDE SEQUENCE [LARGE SCALE GENOMIC DNA]</scope>
    <source>
        <strain evidence="2 3">DSM 11170</strain>
    </source>
</reference>
<keyword evidence="3" id="KW-1185">Reference proteome</keyword>
<dbReference type="AlphaFoldDB" id="A0A4R2S0X4"/>
<feature type="region of interest" description="Disordered" evidence="1">
    <location>
        <begin position="1"/>
        <end position="20"/>
    </location>
</feature>
<evidence type="ECO:0000313" key="2">
    <source>
        <dbReference type="EMBL" id="TCP64975.1"/>
    </source>
</evidence>